<dbReference type="PROSITE" id="PS50175">
    <property type="entry name" value="ASP_PROT_RETROV"/>
    <property type="match status" value="1"/>
</dbReference>
<dbReference type="InterPro" id="IPR021109">
    <property type="entry name" value="Peptidase_aspartic_dom_sf"/>
</dbReference>
<dbReference type="InterPro" id="IPR034122">
    <property type="entry name" value="Retropepsin-like_bacterial"/>
</dbReference>
<organism evidence="4 5">
    <name type="scientific">Sphingomonas immobilis</name>
    <dbReference type="NCBI Taxonomy" id="3063997"/>
    <lineage>
        <taxon>Bacteria</taxon>
        <taxon>Pseudomonadati</taxon>
        <taxon>Pseudomonadota</taxon>
        <taxon>Alphaproteobacteria</taxon>
        <taxon>Sphingomonadales</taxon>
        <taxon>Sphingomonadaceae</taxon>
        <taxon>Sphingomonas</taxon>
    </lineage>
</organism>
<dbReference type="SUPFAM" id="SSF50630">
    <property type="entry name" value="Acid proteases"/>
    <property type="match status" value="1"/>
</dbReference>
<keyword evidence="1" id="KW-0378">Hydrolase</keyword>
<evidence type="ECO:0000313" key="4">
    <source>
        <dbReference type="EMBL" id="MDO7841444.1"/>
    </source>
</evidence>
<sequence>MEWMLACAAPLLALAAPVPAQEPLAPEAPVTAAELIAFGNEAGRMTVPVQIADAGPYRFIVDTGAERTVIARELASLLRLSAGATIRMTSMADVRRVETVVIPRIGVGPLGGERIEAPALGFRNLGAPGMLGIDALQGHVVTIDFDRQEMTVLPSVKRKHTPIAAPGEIVVRARDVFGQLVVTDASYRERRVRVVIDTGSAVTMGNAALRRLVAGRPRGLQAISLTSVTGSELAADYTQIEQVKIGEATIQNLPVAFAEAPPFARFGLSDRPALMLGMDALRLFRRVKIDFANRELRLLLPREAMRAGALVLASK</sequence>
<reference evidence="4" key="1">
    <citation type="submission" date="2023-07" db="EMBL/GenBank/DDBJ databases">
        <authorList>
            <person name="Kim M.K."/>
        </authorList>
    </citation>
    <scope>NUCLEOTIDE SEQUENCE</scope>
    <source>
        <strain evidence="4">CA1-15</strain>
    </source>
</reference>
<accession>A0ABT8ZWD0</accession>
<feature type="domain" description="Peptidase A2" evidence="3">
    <location>
        <begin position="57"/>
        <end position="72"/>
    </location>
</feature>
<keyword evidence="4" id="KW-0645">Protease</keyword>
<dbReference type="EMBL" id="JAUQSZ010000002">
    <property type="protein sequence ID" value="MDO7841444.1"/>
    <property type="molecule type" value="Genomic_DNA"/>
</dbReference>
<dbReference type="Proteomes" id="UP001176468">
    <property type="component" value="Unassembled WGS sequence"/>
</dbReference>
<dbReference type="GO" id="GO:0008233">
    <property type="term" value="F:peptidase activity"/>
    <property type="evidence" value="ECO:0007669"/>
    <property type="project" value="UniProtKB-KW"/>
</dbReference>
<dbReference type="RefSeq" id="WP_304559902.1">
    <property type="nucleotide sequence ID" value="NZ_JAUQSZ010000002.1"/>
</dbReference>
<feature type="chain" id="PRO_5045568273" evidence="2">
    <location>
        <begin position="21"/>
        <end position="315"/>
    </location>
</feature>
<keyword evidence="2" id="KW-0732">Signal</keyword>
<dbReference type="InterPro" id="IPR001969">
    <property type="entry name" value="Aspartic_peptidase_AS"/>
</dbReference>
<dbReference type="PROSITE" id="PS00141">
    <property type="entry name" value="ASP_PROTEASE"/>
    <property type="match status" value="1"/>
</dbReference>
<keyword evidence="5" id="KW-1185">Reference proteome</keyword>
<dbReference type="GO" id="GO:0006508">
    <property type="term" value="P:proteolysis"/>
    <property type="evidence" value="ECO:0007669"/>
    <property type="project" value="UniProtKB-KW"/>
</dbReference>
<protein>
    <submittedName>
        <fullName evidence="4">Aspartyl protease family protein</fullName>
    </submittedName>
</protein>
<gene>
    <name evidence="4" type="ORF">Q5H94_03835</name>
</gene>
<evidence type="ECO:0000256" key="2">
    <source>
        <dbReference type="SAM" id="SignalP"/>
    </source>
</evidence>
<evidence type="ECO:0000256" key="1">
    <source>
        <dbReference type="ARBA" id="ARBA00022801"/>
    </source>
</evidence>
<dbReference type="InterPro" id="IPR001995">
    <property type="entry name" value="Peptidase_A2_cat"/>
</dbReference>
<proteinExistence type="predicted"/>
<feature type="signal peptide" evidence="2">
    <location>
        <begin position="1"/>
        <end position="20"/>
    </location>
</feature>
<name>A0ABT8ZWD0_9SPHN</name>
<dbReference type="CDD" id="cd05483">
    <property type="entry name" value="retropepsin_like_bacteria"/>
    <property type="match status" value="1"/>
</dbReference>
<dbReference type="Pfam" id="PF13650">
    <property type="entry name" value="Asp_protease_2"/>
    <property type="match status" value="2"/>
</dbReference>
<evidence type="ECO:0000259" key="3">
    <source>
        <dbReference type="PROSITE" id="PS50175"/>
    </source>
</evidence>
<comment type="caution">
    <text evidence="4">The sequence shown here is derived from an EMBL/GenBank/DDBJ whole genome shotgun (WGS) entry which is preliminary data.</text>
</comment>
<evidence type="ECO:0000313" key="5">
    <source>
        <dbReference type="Proteomes" id="UP001176468"/>
    </source>
</evidence>
<dbReference type="Gene3D" id="2.40.70.10">
    <property type="entry name" value="Acid Proteases"/>
    <property type="match status" value="2"/>
</dbReference>